<organism evidence="2 3">
    <name type="scientific">Phlebiopsis gigantea (strain 11061_1 CR5-6)</name>
    <name type="common">White-rot fungus</name>
    <name type="synonym">Peniophora gigantea</name>
    <dbReference type="NCBI Taxonomy" id="745531"/>
    <lineage>
        <taxon>Eukaryota</taxon>
        <taxon>Fungi</taxon>
        <taxon>Dikarya</taxon>
        <taxon>Basidiomycota</taxon>
        <taxon>Agaricomycotina</taxon>
        <taxon>Agaricomycetes</taxon>
        <taxon>Polyporales</taxon>
        <taxon>Phanerochaetaceae</taxon>
        <taxon>Phlebiopsis</taxon>
    </lineage>
</organism>
<keyword evidence="1" id="KW-0812">Transmembrane</keyword>
<dbReference type="EMBL" id="KN840522">
    <property type="protein sequence ID" value="KIP06247.1"/>
    <property type="molecule type" value="Genomic_DNA"/>
</dbReference>
<proteinExistence type="predicted"/>
<reference evidence="2 3" key="1">
    <citation type="journal article" date="2014" name="PLoS Genet.">
        <title>Analysis of the Phlebiopsis gigantea genome, transcriptome and secretome provides insight into its pioneer colonization strategies of wood.</title>
        <authorList>
            <person name="Hori C."/>
            <person name="Ishida T."/>
            <person name="Igarashi K."/>
            <person name="Samejima M."/>
            <person name="Suzuki H."/>
            <person name="Master E."/>
            <person name="Ferreira P."/>
            <person name="Ruiz-Duenas F.J."/>
            <person name="Held B."/>
            <person name="Canessa P."/>
            <person name="Larrondo L.F."/>
            <person name="Schmoll M."/>
            <person name="Druzhinina I.S."/>
            <person name="Kubicek C.P."/>
            <person name="Gaskell J.A."/>
            <person name="Kersten P."/>
            <person name="St John F."/>
            <person name="Glasner J."/>
            <person name="Sabat G."/>
            <person name="Splinter BonDurant S."/>
            <person name="Syed K."/>
            <person name="Yadav J."/>
            <person name="Mgbeahuruike A.C."/>
            <person name="Kovalchuk A."/>
            <person name="Asiegbu F.O."/>
            <person name="Lackner G."/>
            <person name="Hoffmeister D."/>
            <person name="Rencoret J."/>
            <person name="Gutierrez A."/>
            <person name="Sun H."/>
            <person name="Lindquist E."/>
            <person name="Barry K."/>
            <person name="Riley R."/>
            <person name="Grigoriev I.V."/>
            <person name="Henrissat B."/>
            <person name="Kues U."/>
            <person name="Berka R.M."/>
            <person name="Martinez A.T."/>
            <person name="Covert S.F."/>
            <person name="Blanchette R.A."/>
            <person name="Cullen D."/>
        </authorList>
    </citation>
    <scope>NUCLEOTIDE SEQUENCE [LARGE SCALE GENOMIC DNA]</scope>
    <source>
        <strain evidence="2 3">11061_1 CR5-6</strain>
    </source>
</reference>
<keyword evidence="1" id="KW-0472">Membrane</keyword>
<dbReference type="HOGENOM" id="CLU_3014959_0_0_1"/>
<accession>A0A0C3S6K4</accession>
<keyword evidence="3" id="KW-1185">Reference proteome</keyword>
<gene>
    <name evidence="2" type="ORF">PHLGIDRAFT_466278</name>
</gene>
<keyword evidence="1" id="KW-1133">Transmembrane helix</keyword>
<dbReference type="Proteomes" id="UP000053257">
    <property type="component" value="Unassembled WGS sequence"/>
</dbReference>
<feature type="transmembrane region" description="Helical" evidence="1">
    <location>
        <begin position="30"/>
        <end position="54"/>
    </location>
</feature>
<evidence type="ECO:0000313" key="3">
    <source>
        <dbReference type="Proteomes" id="UP000053257"/>
    </source>
</evidence>
<evidence type="ECO:0000256" key="1">
    <source>
        <dbReference type="SAM" id="Phobius"/>
    </source>
</evidence>
<sequence length="56" mass="5942">MTPFVCSTMGPSTKEIPTPHCGMPRIETSFLYLMATALASTSTIGAHGIIRFLLAA</sequence>
<name>A0A0C3S6K4_PHLG1</name>
<dbReference type="AlphaFoldDB" id="A0A0C3S6K4"/>
<evidence type="ECO:0000313" key="2">
    <source>
        <dbReference type="EMBL" id="KIP06247.1"/>
    </source>
</evidence>
<protein>
    <submittedName>
        <fullName evidence="2">Uncharacterized protein</fullName>
    </submittedName>
</protein>